<dbReference type="AlphaFoldDB" id="A0A8C5JTN3"/>
<dbReference type="GO" id="GO:0004672">
    <property type="term" value="F:protein kinase activity"/>
    <property type="evidence" value="ECO:0007669"/>
    <property type="project" value="InterPro"/>
</dbReference>
<evidence type="ECO:0000256" key="7">
    <source>
        <dbReference type="SAM" id="MobiDB-lite"/>
    </source>
</evidence>
<evidence type="ECO:0000313" key="9">
    <source>
        <dbReference type="Ensembl" id="ENSJHYP00000024418.1"/>
    </source>
</evidence>
<comment type="function">
    <text evidence="1">Binds to the IL-1 type I receptor following IL-1 engagement, triggering intracellular signaling cascades leading to transcriptional up-regulation and mRNA stabilization.</text>
</comment>
<dbReference type="InterPro" id="IPR000488">
    <property type="entry name" value="Death_dom"/>
</dbReference>
<name>A0A8C5JTN3_JUNHY</name>
<dbReference type="GO" id="GO:0005524">
    <property type="term" value="F:ATP binding"/>
    <property type="evidence" value="ECO:0007669"/>
    <property type="project" value="UniProtKB-KW"/>
</dbReference>
<dbReference type="InterPro" id="IPR011029">
    <property type="entry name" value="DEATH-like_dom_sf"/>
</dbReference>
<dbReference type="FunFam" id="1.10.533.10:FF:000030">
    <property type="entry name" value="Interleukin-1 receptor-associated kinase-like 2"/>
    <property type="match status" value="1"/>
</dbReference>
<evidence type="ECO:0000256" key="5">
    <source>
        <dbReference type="ARBA" id="ARBA00022840"/>
    </source>
</evidence>
<feature type="region of interest" description="Disordered" evidence="7">
    <location>
        <begin position="764"/>
        <end position="787"/>
    </location>
</feature>
<feature type="compositionally biased region" description="Polar residues" evidence="7">
    <location>
        <begin position="295"/>
        <end position="310"/>
    </location>
</feature>
<feature type="domain" description="Protein kinase" evidence="8">
    <location>
        <begin position="333"/>
        <end position="631"/>
    </location>
</feature>
<keyword evidence="4" id="KW-0547">Nucleotide-binding</keyword>
<dbReference type="SUPFAM" id="SSF56112">
    <property type="entry name" value="Protein kinase-like (PK-like)"/>
    <property type="match status" value="1"/>
</dbReference>
<keyword evidence="5" id="KW-0067">ATP-binding</keyword>
<feature type="region of interest" description="Disordered" evidence="7">
    <location>
        <begin position="212"/>
        <end position="245"/>
    </location>
</feature>
<dbReference type="PANTHER" id="PTHR27001">
    <property type="entry name" value="OS01G0253100 PROTEIN"/>
    <property type="match status" value="1"/>
</dbReference>
<evidence type="ECO:0000259" key="8">
    <source>
        <dbReference type="PROSITE" id="PS50011"/>
    </source>
</evidence>
<dbReference type="Ensembl" id="ENSJHYT00000029434.1">
    <property type="protein sequence ID" value="ENSJHYP00000024418.1"/>
    <property type="gene ID" value="ENSJHYG00000018340.1"/>
</dbReference>
<dbReference type="SUPFAM" id="SSF47986">
    <property type="entry name" value="DEATH domain"/>
    <property type="match status" value="1"/>
</dbReference>
<dbReference type="FunFam" id="1.10.510.10:FF:000586">
    <property type="entry name" value="Interleukin-1 receptor-associated kinase-like 2"/>
    <property type="match status" value="1"/>
</dbReference>
<evidence type="ECO:0000256" key="2">
    <source>
        <dbReference type="ARBA" id="ARBA00008718"/>
    </source>
</evidence>
<comment type="similarity">
    <text evidence="2">Belongs to the protein kinase superfamily. TKL Ser/Thr protein kinase family. Pelle subfamily.</text>
</comment>
<dbReference type="GO" id="GO:0005886">
    <property type="term" value="C:plasma membrane"/>
    <property type="evidence" value="ECO:0007669"/>
    <property type="project" value="TreeGrafter"/>
</dbReference>
<dbReference type="OMA" id="ALSEWDW"/>
<dbReference type="GO" id="GO:0007165">
    <property type="term" value="P:signal transduction"/>
    <property type="evidence" value="ECO:0007669"/>
    <property type="project" value="InterPro"/>
</dbReference>
<proteinExistence type="inferred from homology"/>
<reference evidence="9" key="1">
    <citation type="submission" date="2025-08" db="UniProtKB">
        <authorList>
            <consortium name="Ensembl"/>
        </authorList>
    </citation>
    <scope>IDENTIFICATION</scope>
</reference>
<dbReference type="Pfam" id="PF00531">
    <property type="entry name" value="Death"/>
    <property type="match status" value="1"/>
</dbReference>
<comment type="subunit">
    <text evidence="6">Interacts with MYD88. IL-1 stimulation leads to the formation of a signaling complex which dissociates from the IL-1 receptor following the binding of PELI1.</text>
</comment>
<dbReference type="Gene3D" id="1.10.510.10">
    <property type="entry name" value="Transferase(Phosphotransferase) domain 1"/>
    <property type="match status" value="1"/>
</dbReference>
<organism evidence="9 10">
    <name type="scientific">Junco hyemalis</name>
    <name type="common">Dark-eyed junco</name>
    <dbReference type="NCBI Taxonomy" id="40217"/>
    <lineage>
        <taxon>Eukaryota</taxon>
        <taxon>Metazoa</taxon>
        <taxon>Chordata</taxon>
        <taxon>Craniata</taxon>
        <taxon>Vertebrata</taxon>
        <taxon>Euteleostomi</taxon>
        <taxon>Archelosauria</taxon>
        <taxon>Archosauria</taxon>
        <taxon>Dinosauria</taxon>
        <taxon>Saurischia</taxon>
        <taxon>Theropoda</taxon>
        <taxon>Coelurosauria</taxon>
        <taxon>Aves</taxon>
        <taxon>Neognathae</taxon>
        <taxon>Neoaves</taxon>
        <taxon>Telluraves</taxon>
        <taxon>Australaves</taxon>
        <taxon>Passeriformes</taxon>
        <taxon>Passerellidae</taxon>
        <taxon>Junco</taxon>
    </lineage>
</organism>
<protein>
    <recommendedName>
        <fullName evidence="3">Interleukin-1 receptor-associated kinase-like 2</fullName>
    </recommendedName>
</protein>
<dbReference type="CDD" id="cd08795">
    <property type="entry name" value="Death_IRAK2"/>
    <property type="match status" value="1"/>
</dbReference>
<keyword evidence="10" id="KW-1185">Reference proteome</keyword>
<feature type="region of interest" description="Disordered" evidence="7">
    <location>
        <begin position="295"/>
        <end position="315"/>
    </location>
</feature>
<dbReference type="Proteomes" id="UP000694408">
    <property type="component" value="Unplaced"/>
</dbReference>
<dbReference type="PANTHER" id="PTHR27001:SF934">
    <property type="entry name" value="INTERLEUKIN-1 RECEPTOR-ASSOCIATED KINASE-LIKE 2"/>
    <property type="match status" value="1"/>
</dbReference>
<reference evidence="9" key="2">
    <citation type="submission" date="2025-09" db="UniProtKB">
        <authorList>
            <consortium name="Ensembl"/>
        </authorList>
    </citation>
    <scope>IDENTIFICATION</scope>
</reference>
<evidence type="ECO:0000256" key="4">
    <source>
        <dbReference type="ARBA" id="ARBA00022741"/>
    </source>
</evidence>
<evidence type="ECO:0000256" key="6">
    <source>
        <dbReference type="ARBA" id="ARBA00025971"/>
    </source>
</evidence>
<evidence type="ECO:0000256" key="1">
    <source>
        <dbReference type="ARBA" id="ARBA00002102"/>
    </source>
</evidence>
<sequence>MTAPGKENLICMWGWGLTSAGAGSSLGARRGSAAVPRALSPAASAAAGLGQAVRAAPEKSRLGGTEERPESCPCPGAQHALLMAAAGTRGCPDRERDRAGMALQQPALAPRAGPAPALYIHSMPAWVLEDFCQKMDCLSDYDWMRFASYVITDQTELRKIKCMEKTGISITRELMWWWGVRLATVQQLLDLLQGLQLYRAAQVILDWTSASSITSPEKEEPEPPKQIMSVPPTEGKRRGKENALSLLPCPDSSHLGAVPSGISGAASEGALYSLPAPPPPPRELLNSLQSNPPVLSSVKPCSSSAPQQETMADLPSGSLLWTQREIANATNSFSDKNRICEGTFADVYKGQRNNMVFVIKRLKELECTSPDSTQRFFHTEVQICFRCCHINILQLLGFSVETGSHCLIYPYLPNGSLQNKLQCHDDSAPLTWEMRISISLGVVRAVEYLHNFGILHGNIKSSNVLLDENFTPKLGHSGLRLHSSDKKSEYAVMKTKVLQASLTYLPEDFVRHGQLTEKVDIFSCGVVLAEVLTGMKALDEDRHLIYLKDMIADEIQTAKESSDSKGKNLEKLAAKEICGKYLDRKAGHLLEEVAVDFASASCICLRKKNSNIAEVREIMEMAENKLKEHYICGSSTCGFSMNTPEETDDETASVSVDVPSAAGGREEGARAAVGSSASPCAPAVPDTCGTYESRVPCESDESSSFLWNPPEKSSEELAGHKCTSPEEGSGCGDRVRQGKPAQGLQERRLACARGDGTLETAAAAQGPCVQGDTDPDSSCAPQASARETSWKIQINDQKKKLMENILLYEEDKLNSSELFES</sequence>
<accession>A0A8C5JTN3</accession>
<dbReference type="CDD" id="cd14157">
    <property type="entry name" value="STKc_IRAK2"/>
    <property type="match status" value="1"/>
</dbReference>
<dbReference type="InterPro" id="IPR011009">
    <property type="entry name" value="Kinase-like_dom_sf"/>
</dbReference>
<dbReference type="Gene3D" id="3.30.200.20">
    <property type="entry name" value="Phosphorylase Kinase, domain 1"/>
    <property type="match status" value="1"/>
</dbReference>
<dbReference type="FunFam" id="3.30.200.20:FF:000412">
    <property type="entry name" value="interleukin-1 receptor-associated kinase-like 2"/>
    <property type="match status" value="1"/>
</dbReference>
<dbReference type="InterPro" id="IPR000719">
    <property type="entry name" value="Prot_kinase_dom"/>
</dbReference>
<feature type="region of interest" description="Disordered" evidence="7">
    <location>
        <begin position="700"/>
        <end position="744"/>
    </location>
</feature>
<dbReference type="PROSITE" id="PS50011">
    <property type="entry name" value="PROTEIN_KINASE_DOM"/>
    <property type="match status" value="1"/>
</dbReference>
<evidence type="ECO:0000313" key="10">
    <source>
        <dbReference type="Proteomes" id="UP000694408"/>
    </source>
</evidence>
<dbReference type="Gene3D" id="1.10.533.10">
    <property type="entry name" value="Death Domain, Fas"/>
    <property type="match status" value="1"/>
</dbReference>
<dbReference type="Pfam" id="PF00069">
    <property type="entry name" value="Pkinase"/>
    <property type="match status" value="1"/>
</dbReference>
<dbReference type="InterPro" id="IPR042151">
    <property type="entry name" value="Death_IRAK2"/>
</dbReference>
<evidence type="ECO:0000256" key="3">
    <source>
        <dbReference type="ARBA" id="ARBA00022012"/>
    </source>
</evidence>